<dbReference type="GO" id="GO:0047938">
    <property type="term" value="F:glucose-6-phosphate 1-epimerase activity"/>
    <property type="evidence" value="ECO:0007669"/>
    <property type="project" value="UniProtKB-UniRule"/>
</dbReference>
<evidence type="ECO:0000256" key="1">
    <source>
        <dbReference type="ARBA" id="ARBA00001096"/>
    </source>
</evidence>
<dbReference type="PANTHER" id="PTHR11122">
    <property type="entry name" value="APOSPORY-ASSOCIATED PROTEIN C-RELATED"/>
    <property type="match status" value="1"/>
</dbReference>
<dbReference type="EMBL" id="GDKF01004635">
    <property type="protein sequence ID" value="JAT73987.1"/>
    <property type="molecule type" value="Transcribed_RNA"/>
</dbReference>
<evidence type="ECO:0000256" key="7">
    <source>
        <dbReference type="PIRSR" id="PIRSR016020-2"/>
    </source>
</evidence>
<accession>A0A087SGA7</accession>
<evidence type="ECO:0000313" key="12">
    <source>
        <dbReference type="Proteomes" id="UP000279271"/>
    </source>
</evidence>
<comment type="catalytic activity">
    <reaction evidence="1">
        <text>alpha-D-glucose 6-phosphate = beta-D-glucose 6-phosphate</text>
        <dbReference type="Rhea" id="RHEA:16249"/>
        <dbReference type="ChEBI" id="CHEBI:58225"/>
        <dbReference type="ChEBI" id="CHEBI:58247"/>
        <dbReference type="EC" id="5.1.3.15"/>
    </reaction>
</comment>
<evidence type="ECO:0000313" key="8">
    <source>
        <dbReference type="EMBL" id="JAT73987.1"/>
    </source>
</evidence>
<gene>
    <name evidence="10" type="ORF">APUTEX25_000728</name>
    <name evidence="9" type="ORF">F751_3773</name>
    <name evidence="8" type="ORF">g.100694</name>
</gene>
<dbReference type="InterPro" id="IPR011013">
    <property type="entry name" value="Gal_mutarotase_sf_dom"/>
</dbReference>
<dbReference type="Proteomes" id="UP000279271">
    <property type="component" value="Unassembled WGS sequence"/>
</dbReference>
<dbReference type="InterPro" id="IPR025532">
    <property type="entry name" value="G6P_1-epimerase"/>
</dbReference>
<dbReference type="EMBL" id="QOKY01000202">
    <property type="protein sequence ID" value="RMZ52609.1"/>
    <property type="molecule type" value="Genomic_DNA"/>
</dbReference>
<dbReference type="InterPro" id="IPR014718">
    <property type="entry name" value="GH-type_carb-bd"/>
</dbReference>
<sequence length="278" mass="30160">MASPNPLLVVELQGPDGSSAKIHAQGATLTSWITPDGVERLFVSSKAKYQAGSAIRGGVPICWPQFAMRGPLTQQHGFARTSTWTLASCESASVVFSLDETSAALPAGWTSAFHLEMEVRLGHETMTQELRVTNRGDSNLPFTTALHTYLAVRDIRATGLRGLRALLYQDNTRPGQALTEEEEEVVRIQSEVDRLYVQAPDRLVLEDGADGRRTLTLAKQGFPDVVVWNPDGAKASGMADLSDWHGFLCIEVAHAARDPVILKPGETWAGRQILGAEG</sequence>
<feature type="active site" evidence="6">
    <location>
        <position position="147"/>
    </location>
</feature>
<evidence type="ECO:0000256" key="2">
    <source>
        <dbReference type="ARBA" id="ARBA00005866"/>
    </source>
</evidence>
<reference evidence="12" key="3">
    <citation type="journal article" date="2018" name="Algal Res.">
        <title>Characterization of plant carbon substrate utilization by Auxenochlorella protothecoides.</title>
        <authorList>
            <person name="Vogler B.W."/>
            <person name="Starkenburg S.R."/>
            <person name="Sudasinghe N."/>
            <person name="Schambach J.Y."/>
            <person name="Rollin J.A."/>
            <person name="Pattathil S."/>
            <person name="Barry A.N."/>
        </authorList>
    </citation>
    <scope>NUCLEOTIDE SEQUENCE [LARGE SCALE GENOMIC DNA]</scope>
    <source>
        <strain evidence="12">UTEX 25</strain>
    </source>
</reference>
<dbReference type="OrthoDB" id="1659429at2759"/>
<feature type="binding site" evidence="7">
    <location>
        <position position="75"/>
    </location>
    <ligand>
        <name>substrate</name>
    </ligand>
</feature>
<dbReference type="PANTHER" id="PTHR11122:SF13">
    <property type="entry name" value="GLUCOSE-6-PHOSPHATE 1-EPIMERASE"/>
    <property type="match status" value="1"/>
</dbReference>
<comment type="similarity">
    <text evidence="2 5">Belongs to the glucose-6-phosphate 1-epimerase family.</text>
</comment>
<reference evidence="10" key="4">
    <citation type="submission" date="2018-10" db="EMBL/GenBank/DDBJ databases">
        <authorList>
            <person name="Hovde B."/>
            <person name="Zhang X."/>
        </authorList>
    </citation>
    <scope>NUCLEOTIDE SEQUENCE [LARGE SCALE GENOMIC DNA]</scope>
    <source>
        <strain evidence="10">UTEX 25</strain>
    </source>
</reference>
<feature type="binding site" evidence="7">
    <location>
        <position position="80"/>
    </location>
    <ligand>
        <name>substrate</name>
    </ligand>
</feature>
<reference evidence="10" key="5">
    <citation type="submission" date="2018-11" db="EMBL/GenBank/DDBJ databases">
        <title>Characterization of plant carbon substrate utilization by Auxenochlorella protothecoides.</title>
        <authorList>
            <person name="Vogler B.W."/>
            <person name="Starkenburg S.R."/>
            <person name="Sudasinghe N."/>
            <person name="Schambach J.Y."/>
            <person name="Rollin J.A."/>
            <person name="Pattathil S."/>
            <person name="Barry A.N."/>
        </authorList>
    </citation>
    <scope>NUCLEOTIDE SEQUENCE [LARGE SCALE GENOMIC DNA]</scope>
    <source>
        <strain evidence="10">UTEX 25</strain>
    </source>
</reference>
<proteinExistence type="inferred from homology"/>
<evidence type="ECO:0000256" key="4">
    <source>
        <dbReference type="ARBA" id="ARBA00023235"/>
    </source>
</evidence>
<keyword evidence="11" id="KW-1185">Reference proteome</keyword>
<dbReference type="STRING" id="3075.A0A087SGA7"/>
<name>A0A087SGA7_AUXPR</name>
<evidence type="ECO:0000313" key="10">
    <source>
        <dbReference type="EMBL" id="RMZ52609.1"/>
    </source>
</evidence>
<dbReference type="PIRSF" id="PIRSF016020">
    <property type="entry name" value="PHexose_mutarotase"/>
    <property type="match status" value="1"/>
</dbReference>
<dbReference type="GO" id="GO:0030246">
    <property type="term" value="F:carbohydrate binding"/>
    <property type="evidence" value="ECO:0007669"/>
    <property type="project" value="UniProtKB-UniRule"/>
</dbReference>
<dbReference type="InterPro" id="IPR008183">
    <property type="entry name" value="Aldose_1/G6P_1-epimerase"/>
</dbReference>
<dbReference type="EC" id="5.1.3.15" evidence="3 5"/>
<dbReference type="Gene3D" id="2.70.98.10">
    <property type="match status" value="1"/>
</dbReference>
<evidence type="ECO:0000256" key="6">
    <source>
        <dbReference type="PIRSR" id="PIRSR016020-1"/>
    </source>
</evidence>
<keyword evidence="4 5" id="KW-0413">Isomerase</keyword>
<reference evidence="8" key="2">
    <citation type="submission" date="2015-08" db="EMBL/GenBank/DDBJ databases">
        <authorList>
            <person name="Babu N.S."/>
            <person name="Beckwith C.J."/>
            <person name="Beseler K.G."/>
            <person name="Brison A."/>
            <person name="Carone J.V."/>
            <person name="Caskin T.P."/>
            <person name="Diamond M."/>
            <person name="Durham M.E."/>
            <person name="Foxe J.M."/>
            <person name="Go M."/>
            <person name="Henderson B.A."/>
            <person name="Jones I.B."/>
            <person name="McGettigan J.A."/>
            <person name="Micheletti S.J."/>
            <person name="Nasrallah M.E."/>
            <person name="Ortiz D."/>
            <person name="Piller C.R."/>
            <person name="Privatt S.R."/>
            <person name="Schneider S.L."/>
            <person name="Sharp S."/>
            <person name="Smith T.C."/>
            <person name="Stanton J.D."/>
            <person name="Ullery H.E."/>
            <person name="Wilson R.J."/>
            <person name="Serrano M.G."/>
            <person name="Buck G."/>
            <person name="Lee V."/>
            <person name="Wang Y."/>
            <person name="Carvalho R."/>
            <person name="Voegtly L."/>
            <person name="Shi R."/>
            <person name="Duckworth R."/>
            <person name="Johnson A."/>
            <person name="Loviza R."/>
            <person name="Walstead R."/>
            <person name="Shah Z."/>
            <person name="Kiflezghi M."/>
            <person name="Wade K."/>
            <person name="Ball S.L."/>
            <person name="Bradley K.W."/>
            <person name="Asai D.J."/>
            <person name="Bowman C.A."/>
            <person name="Russell D.A."/>
            <person name="Pope W.H."/>
            <person name="Jacobs-Sera D."/>
            <person name="Hendrix R.W."/>
            <person name="Hatfull G.F."/>
        </authorList>
    </citation>
    <scope>NUCLEOTIDE SEQUENCE</scope>
</reference>
<reference evidence="9 11" key="1">
    <citation type="journal article" date="2014" name="BMC Genomics">
        <title>Oil accumulation mechanisms of the oleaginous microalga Chlorella protothecoides revealed through its genome, transcriptomes, and proteomes.</title>
        <authorList>
            <person name="Gao C."/>
            <person name="Wang Y."/>
            <person name="Shen Y."/>
            <person name="Yan D."/>
            <person name="He X."/>
            <person name="Dai J."/>
            <person name="Wu Q."/>
        </authorList>
    </citation>
    <scope>NUCLEOTIDE SEQUENCE [LARGE SCALE GENOMIC DNA]</scope>
    <source>
        <strain evidence="9 11">0710</strain>
    </source>
</reference>
<dbReference type="SUPFAM" id="SSF74650">
    <property type="entry name" value="Galactose mutarotase-like"/>
    <property type="match status" value="1"/>
</dbReference>
<dbReference type="AlphaFoldDB" id="A0A087SGA7"/>
<dbReference type="RefSeq" id="XP_011397649.1">
    <property type="nucleotide sequence ID" value="XM_011399347.1"/>
</dbReference>
<evidence type="ECO:0000313" key="11">
    <source>
        <dbReference type="Proteomes" id="UP000028924"/>
    </source>
</evidence>
<dbReference type="GO" id="GO:0005975">
    <property type="term" value="P:carbohydrate metabolic process"/>
    <property type="evidence" value="ECO:0007669"/>
    <property type="project" value="InterPro"/>
</dbReference>
<dbReference type="CDD" id="cd09020">
    <property type="entry name" value="D-hex-6-P-epi_like"/>
    <property type="match status" value="1"/>
</dbReference>
<dbReference type="Proteomes" id="UP000028924">
    <property type="component" value="Unassembled WGS sequence"/>
</dbReference>
<dbReference type="KEGG" id="apro:F751_3773"/>
<evidence type="ECO:0000313" key="9">
    <source>
        <dbReference type="EMBL" id="KFM24761.1"/>
    </source>
</evidence>
<dbReference type="GO" id="GO:0005737">
    <property type="term" value="C:cytoplasm"/>
    <property type="evidence" value="ECO:0007669"/>
    <property type="project" value="TreeGrafter"/>
</dbReference>
<feature type="active site" evidence="6">
    <location>
        <position position="251"/>
    </location>
</feature>
<dbReference type="eggNOG" id="KOG1594">
    <property type="taxonomic scope" value="Eukaryota"/>
</dbReference>
<dbReference type="Pfam" id="PF01263">
    <property type="entry name" value="Aldose_epim"/>
    <property type="match status" value="1"/>
</dbReference>
<feature type="binding site" evidence="7">
    <location>
        <position position="56"/>
    </location>
    <ligand>
        <name>substrate</name>
    </ligand>
</feature>
<evidence type="ECO:0000256" key="3">
    <source>
        <dbReference type="ARBA" id="ARBA00012083"/>
    </source>
</evidence>
<organism evidence="9 11">
    <name type="scientific">Auxenochlorella protothecoides</name>
    <name type="common">Green microalga</name>
    <name type="synonym">Chlorella protothecoides</name>
    <dbReference type="NCBI Taxonomy" id="3075"/>
    <lineage>
        <taxon>Eukaryota</taxon>
        <taxon>Viridiplantae</taxon>
        <taxon>Chlorophyta</taxon>
        <taxon>core chlorophytes</taxon>
        <taxon>Trebouxiophyceae</taxon>
        <taxon>Chlorellales</taxon>
        <taxon>Chlorellaceae</taxon>
        <taxon>Auxenochlorella</taxon>
    </lineage>
</organism>
<evidence type="ECO:0000256" key="5">
    <source>
        <dbReference type="PIRNR" id="PIRNR016020"/>
    </source>
</evidence>
<protein>
    <recommendedName>
        <fullName evidence="3 5">glucose-6-phosphate 1-epimerase</fullName>
        <ecNumber evidence="3 5">5.1.3.15</ecNumber>
    </recommendedName>
</protein>
<dbReference type="GeneID" id="23615164"/>
<dbReference type="EMBL" id="KL662110">
    <property type="protein sequence ID" value="KFM24761.1"/>
    <property type="molecule type" value="Genomic_DNA"/>
</dbReference>